<dbReference type="Proteomes" id="UP000266861">
    <property type="component" value="Unassembled WGS sequence"/>
</dbReference>
<dbReference type="EMBL" id="PQFF01000521">
    <property type="protein sequence ID" value="RHZ46206.1"/>
    <property type="molecule type" value="Genomic_DNA"/>
</dbReference>
<name>A0A397G9Z1_9GLOM</name>
<evidence type="ECO:0000313" key="2">
    <source>
        <dbReference type="Proteomes" id="UP000266861"/>
    </source>
</evidence>
<sequence length="291" mass="33415">MEQNTTNNLNEVMNEVNEISISDKPDTDETPVKIGAYNVILNIFNKILENGQVKTKILMKSFKSPNQIVPAFFPYGIFRKNNEKRWKNRVVALKSLKNSQNITTEFLNECQRAAKLTIVPRYGITQDPETELYISIGNILSFNNEYCSITDLGLSKPADETGISKDGIRHILFRNEILTGIPPFYDIPMIKILSTAKELESDFKNYWNNIESEDEESELYKQIEELTNPVNNNNTNSSSYEIHPSAIYTSRGFNFKSLPKPKNLNENDDKNTNELTTEDYQITDEFSMEIP</sequence>
<dbReference type="STRING" id="1348612.A0A397G9Z1"/>
<reference evidence="1 2" key="1">
    <citation type="submission" date="2018-08" db="EMBL/GenBank/DDBJ databases">
        <title>Genome and evolution of the arbuscular mycorrhizal fungus Diversispora epigaea (formerly Glomus versiforme) and its bacterial endosymbionts.</title>
        <authorList>
            <person name="Sun X."/>
            <person name="Fei Z."/>
            <person name="Harrison M."/>
        </authorList>
    </citation>
    <scope>NUCLEOTIDE SEQUENCE [LARGE SCALE GENOMIC DNA]</scope>
    <source>
        <strain evidence="1 2">IT104</strain>
    </source>
</reference>
<dbReference type="AlphaFoldDB" id="A0A397G9Z1"/>
<evidence type="ECO:0000313" key="1">
    <source>
        <dbReference type="EMBL" id="RHZ46206.1"/>
    </source>
</evidence>
<accession>A0A397G9Z1</accession>
<comment type="caution">
    <text evidence="1">The sequence shown here is derived from an EMBL/GenBank/DDBJ whole genome shotgun (WGS) entry which is preliminary data.</text>
</comment>
<proteinExistence type="predicted"/>
<gene>
    <name evidence="1" type="ORF">Glove_629g18</name>
</gene>
<keyword evidence="2" id="KW-1185">Reference proteome</keyword>
<protein>
    <submittedName>
        <fullName evidence="1">Uncharacterized protein</fullName>
    </submittedName>
</protein>
<dbReference type="OrthoDB" id="2441994at2759"/>
<organism evidence="1 2">
    <name type="scientific">Diversispora epigaea</name>
    <dbReference type="NCBI Taxonomy" id="1348612"/>
    <lineage>
        <taxon>Eukaryota</taxon>
        <taxon>Fungi</taxon>
        <taxon>Fungi incertae sedis</taxon>
        <taxon>Mucoromycota</taxon>
        <taxon>Glomeromycotina</taxon>
        <taxon>Glomeromycetes</taxon>
        <taxon>Diversisporales</taxon>
        <taxon>Diversisporaceae</taxon>
        <taxon>Diversispora</taxon>
    </lineage>
</organism>